<name>A0ABW9B3I1_9BURK</name>
<proteinExistence type="predicted"/>
<comment type="caution">
    <text evidence="1">The sequence shown here is derived from an EMBL/GenBank/DDBJ whole genome shotgun (WGS) entry which is preliminary data.</text>
</comment>
<protein>
    <submittedName>
        <fullName evidence="1">Uncharacterized protein</fullName>
    </submittedName>
</protein>
<accession>A0ABW9B3I1</accession>
<gene>
    <name evidence="1" type="ORF">PQR57_39475</name>
</gene>
<reference evidence="1 2" key="1">
    <citation type="journal article" date="2024" name="Chem. Sci.">
        <title>Discovery of megapolipeptins by genome mining of a Burkholderiales bacteria collection.</title>
        <authorList>
            <person name="Paulo B.S."/>
            <person name="Recchia M.J.J."/>
            <person name="Lee S."/>
            <person name="Fergusson C.H."/>
            <person name="Romanowski S.B."/>
            <person name="Hernandez A."/>
            <person name="Krull N."/>
            <person name="Liu D.Y."/>
            <person name="Cavanagh H."/>
            <person name="Bos A."/>
            <person name="Gray C.A."/>
            <person name="Murphy B.T."/>
            <person name="Linington R.G."/>
            <person name="Eustaquio A.S."/>
        </authorList>
    </citation>
    <scope>NUCLEOTIDE SEQUENCE [LARGE SCALE GENOMIC DNA]</scope>
    <source>
        <strain evidence="1 2">RL17-350-BIC-A</strain>
    </source>
</reference>
<evidence type="ECO:0000313" key="1">
    <source>
        <dbReference type="EMBL" id="MFM0007033.1"/>
    </source>
</evidence>
<dbReference type="Proteomes" id="UP001629230">
    <property type="component" value="Unassembled WGS sequence"/>
</dbReference>
<keyword evidence="2" id="KW-1185">Reference proteome</keyword>
<sequence length="79" mass="8746">MQKPTLVAKTAEEASLPELLNRLELAFAEILERASVEKALADLTDSLSSVDGRRPTRTGRPAPARRRHQIVVESFSLFS</sequence>
<dbReference type="EMBL" id="JAQQEZ010000051">
    <property type="protein sequence ID" value="MFM0007033.1"/>
    <property type="molecule type" value="Genomic_DNA"/>
</dbReference>
<evidence type="ECO:0000313" key="2">
    <source>
        <dbReference type="Proteomes" id="UP001629230"/>
    </source>
</evidence>
<dbReference type="RefSeq" id="WP_408181549.1">
    <property type="nucleotide sequence ID" value="NZ_JAQQEZ010000051.1"/>
</dbReference>
<organism evidence="1 2">
    <name type="scientific">Paraburkholderia dipogonis</name>
    <dbReference type="NCBI Taxonomy" id="1211383"/>
    <lineage>
        <taxon>Bacteria</taxon>
        <taxon>Pseudomonadati</taxon>
        <taxon>Pseudomonadota</taxon>
        <taxon>Betaproteobacteria</taxon>
        <taxon>Burkholderiales</taxon>
        <taxon>Burkholderiaceae</taxon>
        <taxon>Paraburkholderia</taxon>
    </lineage>
</organism>